<sequence length="426" mass="44587">MEQLMFSGRQETYDVVVIGGGAGGMSAAVATARLGARVLLVEQYGFLGGAASHSQVLAYCGFYQKGATPVPAVLGIGAELLAELETIGQTVAPIMSRSGNWIVMLDPESVKFAFDRMSDVAGVHVRLHSKLTAVALDKGRIASVTLADHDGTVTIEAGSFVDASGEATLSVLAGARLTSDISRGNHVQPASMPVRIGGVAPDTPVDRTVLAGIIAQYNATSSDRPIPRADGGVISRLPISGDVWWMTIDLALGGLSGEDLWAVEREARRQAWRNLALIRQMPGFERAYLVATGPQIGIRETRRPLSRDDMTGAALEGGTRRSDGIGRAAWPMEVHEAPGQAFFVDVGGEGFADIPMGALQAADLGNLYLAGRVIGAEQAAYGSVRVMGTAFATGHAAGIAAALGVTARQVCVDELRRILVTQNAIV</sequence>
<dbReference type="InterPro" id="IPR036188">
    <property type="entry name" value="FAD/NAD-bd_sf"/>
</dbReference>
<keyword evidence="2" id="KW-0479">Metal-binding</keyword>
<gene>
    <name evidence="6" type="ORF">QWE_07026</name>
</gene>
<dbReference type="PATRIC" id="fig|1156935.5.peg.1413"/>
<organism evidence="6 7">
    <name type="scientific">Agrobacterium albertimagni AOL15</name>
    <dbReference type="NCBI Taxonomy" id="1156935"/>
    <lineage>
        <taxon>Bacteria</taxon>
        <taxon>Pseudomonadati</taxon>
        <taxon>Pseudomonadota</taxon>
        <taxon>Alphaproteobacteria</taxon>
        <taxon>Hyphomicrobiales</taxon>
        <taxon>Rhizobiaceae</taxon>
        <taxon>Rhizobium/Agrobacterium group</taxon>
        <taxon>Agrobacterium</taxon>
    </lineage>
</organism>
<keyword evidence="1" id="KW-0004">4Fe-4S</keyword>
<dbReference type="PANTHER" id="PTHR43498:SF1">
    <property type="entry name" value="COB--COM HETERODISULFIDE REDUCTASE IRON-SULFUR SUBUNIT A"/>
    <property type="match status" value="1"/>
</dbReference>
<evidence type="ECO:0000256" key="4">
    <source>
        <dbReference type="ARBA" id="ARBA00023004"/>
    </source>
</evidence>
<keyword evidence="3" id="KW-0560">Oxidoreductase</keyword>
<dbReference type="EMBL" id="ALJF01000005">
    <property type="protein sequence ID" value="EKF60340.1"/>
    <property type="molecule type" value="Genomic_DNA"/>
</dbReference>
<dbReference type="Proteomes" id="UP000007123">
    <property type="component" value="Unassembled WGS sequence"/>
</dbReference>
<dbReference type="GO" id="GO:0051539">
    <property type="term" value="F:4 iron, 4 sulfur cluster binding"/>
    <property type="evidence" value="ECO:0007669"/>
    <property type="project" value="UniProtKB-KW"/>
</dbReference>
<dbReference type="AlphaFoldDB" id="K2Q5C0"/>
<evidence type="ECO:0000256" key="5">
    <source>
        <dbReference type="ARBA" id="ARBA00023014"/>
    </source>
</evidence>
<dbReference type="Gene3D" id="3.50.50.60">
    <property type="entry name" value="FAD/NAD(P)-binding domain"/>
    <property type="match status" value="1"/>
</dbReference>
<dbReference type="InterPro" id="IPR039650">
    <property type="entry name" value="HdrA-like"/>
</dbReference>
<protein>
    <recommendedName>
        <fullName evidence="8">FAD dependent oxidoreductase</fullName>
    </recommendedName>
</protein>
<evidence type="ECO:0000256" key="3">
    <source>
        <dbReference type="ARBA" id="ARBA00023002"/>
    </source>
</evidence>
<evidence type="ECO:0000256" key="2">
    <source>
        <dbReference type="ARBA" id="ARBA00022723"/>
    </source>
</evidence>
<dbReference type="Pfam" id="PF12831">
    <property type="entry name" value="FAD_oxidored"/>
    <property type="match status" value="1"/>
</dbReference>
<dbReference type="GO" id="GO:0016491">
    <property type="term" value="F:oxidoreductase activity"/>
    <property type="evidence" value="ECO:0007669"/>
    <property type="project" value="UniProtKB-KW"/>
</dbReference>
<evidence type="ECO:0000313" key="6">
    <source>
        <dbReference type="EMBL" id="EKF60340.1"/>
    </source>
</evidence>
<accession>K2Q5C0</accession>
<evidence type="ECO:0008006" key="8">
    <source>
        <dbReference type="Google" id="ProtNLM"/>
    </source>
</evidence>
<name>K2Q5C0_9HYPH</name>
<dbReference type="SUPFAM" id="SSF51905">
    <property type="entry name" value="FAD/NAD(P)-binding domain"/>
    <property type="match status" value="1"/>
</dbReference>
<dbReference type="STRING" id="1156935.QWE_07026"/>
<dbReference type="GO" id="GO:0046872">
    <property type="term" value="F:metal ion binding"/>
    <property type="evidence" value="ECO:0007669"/>
    <property type="project" value="UniProtKB-KW"/>
</dbReference>
<evidence type="ECO:0000313" key="7">
    <source>
        <dbReference type="Proteomes" id="UP000007123"/>
    </source>
</evidence>
<keyword evidence="5" id="KW-0411">Iron-sulfur</keyword>
<keyword evidence="7" id="KW-1185">Reference proteome</keyword>
<dbReference type="PANTHER" id="PTHR43498">
    <property type="entry name" value="FERREDOXIN:COB-COM HETERODISULFIDE REDUCTASE SUBUNIT A"/>
    <property type="match status" value="1"/>
</dbReference>
<dbReference type="eggNOG" id="COG1249">
    <property type="taxonomic scope" value="Bacteria"/>
</dbReference>
<proteinExistence type="predicted"/>
<reference evidence="6 7" key="1">
    <citation type="journal article" date="2012" name="J. Bacteriol.">
        <title>Draft Genome Sequence of Agrobacterium albertimagni Strain AOL15.</title>
        <authorList>
            <person name="Trimble W.L."/>
            <person name="Phung le T."/>
            <person name="Meyer F."/>
            <person name="Gilbert J.A."/>
            <person name="Silver S."/>
        </authorList>
    </citation>
    <scope>NUCLEOTIDE SEQUENCE [LARGE SCALE GENOMIC DNA]</scope>
    <source>
        <strain evidence="6 7">AOL15</strain>
    </source>
</reference>
<keyword evidence="4" id="KW-0408">Iron</keyword>
<comment type="caution">
    <text evidence="6">The sequence shown here is derived from an EMBL/GenBank/DDBJ whole genome shotgun (WGS) entry which is preliminary data.</text>
</comment>
<evidence type="ECO:0000256" key="1">
    <source>
        <dbReference type="ARBA" id="ARBA00022485"/>
    </source>
</evidence>